<organism evidence="2">
    <name type="scientific">viral metagenome</name>
    <dbReference type="NCBI Taxonomy" id="1070528"/>
    <lineage>
        <taxon>unclassified sequences</taxon>
        <taxon>metagenomes</taxon>
        <taxon>organismal metagenomes</taxon>
    </lineage>
</organism>
<evidence type="ECO:0000313" key="2">
    <source>
        <dbReference type="EMBL" id="QHU32027.1"/>
    </source>
</evidence>
<name>A0A6C0LN91_9ZZZZ</name>
<reference evidence="2" key="1">
    <citation type="journal article" date="2020" name="Nature">
        <title>Giant virus diversity and host interactions through global metagenomics.</title>
        <authorList>
            <person name="Schulz F."/>
            <person name="Roux S."/>
            <person name="Paez-Espino D."/>
            <person name="Jungbluth S."/>
            <person name="Walsh D.A."/>
            <person name="Denef V.J."/>
            <person name="McMahon K.D."/>
            <person name="Konstantinidis K.T."/>
            <person name="Eloe-Fadrosh E.A."/>
            <person name="Kyrpides N.C."/>
            <person name="Woyke T."/>
        </authorList>
    </citation>
    <scope>NUCLEOTIDE SEQUENCE</scope>
    <source>
        <strain evidence="2">GVMAG-M-3300027963-41</strain>
    </source>
</reference>
<evidence type="ECO:0000256" key="1">
    <source>
        <dbReference type="SAM" id="MobiDB-lite"/>
    </source>
</evidence>
<dbReference type="AlphaFoldDB" id="A0A6C0LN91"/>
<protein>
    <submittedName>
        <fullName evidence="2">Uncharacterized protein</fullName>
    </submittedName>
</protein>
<accession>A0A6C0LN91</accession>
<dbReference type="EMBL" id="MN740534">
    <property type="protein sequence ID" value="QHU32027.1"/>
    <property type="molecule type" value="Genomic_DNA"/>
</dbReference>
<sequence>MANKEGFQSVEGSPNFRIGSNTSYSPGRGDGGRSPSTYAAPRDAVYTPANARTVPGKPRQPNTLGAGKYDEQFMLPAGGSLPAEPNPSQLQAIPNGYFPVPPMSLPTQDDPTVADALQIRPDGWEDATLRKGFVSALSGVEFAPGEFKHQNMVPFFRGQVKQNMIDTANNQILDNYSGSGKTLFAKREQAPFFEPSTEPIGNPFGFESITDFVESRIVEPKNRGGERPVEPIRVGPGLNQGFTELPSGGYQQQAGEEFILERMPRTNDLRVVTNPKLTYAQPVVPGAHFITTSGTAESIGDVRKYHPDKFYLNEHGERNFVTAGENIKETVRSTQVLKHVTRPDTSKEYEGTAGQVEGKATYTVASTRTPLTQQMGPWGFRNADLTNNFDPNTDAEENDYGKSGVEIRPNERFYTTERVHGLNIVPQDTGEVQLPLQDIARPTRQEETEDFNYLGAAGPVDAQPRLTVYDPNDIARTTIKETTEDNDYLGIMARGDVPQKLTIYDPDDIARVTGRNTLDMQDLYRNFATAGIPDKAESRLQDTVRNTQKAALSADSSWNGPAIAAVATAETNRTDAYNMRHYPQKENVARGRRPQGSSVKLFNGEDNIHLQYRKLNADSVNDREPAVDRVDNIPTSKEVIGLQRPRTVLKLDISAVRNEPVTVAALERNPYVIPLHRAALVGGRDTI</sequence>
<feature type="region of interest" description="Disordered" evidence="1">
    <location>
        <begin position="1"/>
        <end position="66"/>
    </location>
</feature>
<proteinExistence type="predicted"/>